<dbReference type="PROSITE" id="PS01227">
    <property type="entry name" value="UPF0012"/>
    <property type="match status" value="1"/>
</dbReference>
<dbReference type="PANTHER" id="PTHR23088">
    <property type="entry name" value="NITRILASE-RELATED"/>
    <property type="match status" value="1"/>
</dbReference>
<protein>
    <submittedName>
        <fullName evidence="3">Putative amidohydrolase</fullName>
    </submittedName>
</protein>
<dbReference type="PANTHER" id="PTHR23088:SF27">
    <property type="entry name" value="DEAMINATED GLUTATHIONE AMIDASE"/>
    <property type="match status" value="1"/>
</dbReference>
<comment type="caution">
    <text evidence="3">The sequence shown here is derived from an EMBL/GenBank/DDBJ whole genome shotgun (WGS) entry which is preliminary data.</text>
</comment>
<dbReference type="SUPFAM" id="SSF56317">
    <property type="entry name" value="Carbon-nitrogen hydrolase"/>
    <property type="match status" value="1"/>
</dbReference>
<dbReference type="InterPro" id="IPR003010">
    <property type="entry name" value="C-N_Hydrolase"/>
</dbReference>
<feature type="domain" description="CN hydrolase" evidence="2">
    <location>
        <begin position="7"/>
        <end position="253"/>
    </location>
</feature>
<organism evidence="3 4">
    <name type="scientific">Patulibacter medicamentivorans</name>
    <dbReference type="NCBI Taxonomy" id="1097667"/>
    <lineage>
        <taxon>Bacteria</taxon>
        <taxon>Bacillati</taxon>
        <taxon>Actinomycetota</taxon>
        <taxon>Thermoleophilia</taxon>
        <taxon>Solirubrobacterales</taxon>
        <taxon>Patulibacteraceae</taxon>
        <taxon>Patulibacter</taxon>
    </lineage>
</organism>
<evidence type="ECO:0000259" key="2">
    <source>
        <dbReference type="PROSITE" id="PS50263"/>
    </source>
</evidence>
<comment type="similarity">
    <text evidence="1">Belongs to the carbon-nitrogen hydrolase superfamily. NIT1/NIT2 family.</text>
</comment>
<sequence>MAPLISMRTAVVQLRSTPDSAANLQAADRLTRAAAARGATVVLLPEKWPLLGRTGDVRAGAEPLDGPAVAWARATAAELGIDLLAGSVALRRPDGRLANTALHVAPDGRLAAAYGKLHLFDADVAGTRYRESADEDAGDRPVLSALADGTQVGLTVCYDLRFPELHRTLAAAGARILSVPAAFTERTTQAHWEVLLRSRAIENGAFVLAANQHGEHAPGIRSGGRSMIVDPWGTILAEVPDVDEGLAVADLDLDHQDVVREQLPVLRQRRADVAAALGALPEGDLAAAWRRAAPPTATPPTEEQP</sequence>
<reference evidence="3 4" key="1">
    <citation type="journal article" date="2013" name="Biodegradation">
        <title>Quantitative proteomic analysis of ibuprofen-degrading Patulibacter sp. strain I11.</title>
        <authorList>
            <person name="Almeida B."/>
            <person name="Kjeldal H."/>
            <person name="Lolas I."/>
            <person name="Knudsen A.D."/>
            <person name="Carvalho G."/>
            <person name="Nielsen K.L."/>
            <person name="Barreto Crespo M.T."/>
            <person name="Stensballe A."/>
            <person name="Nielsen J.L."/>
        </authorList>
    </citation>
    <scope>NUCLEOTIDE SEQUENCE [LARGE SCALE GENOMIC DNA]</scope>
    <source>
        <strain evidence="3 4">I11</strain>
    </source>
</reference>
<gene>
    <name evidence="3" type="ORF">PAI11_10690</name>
</gene>
<keyword evidence="4" id="KW-1185">Reference proteome</keyword>
<evidence type="ECO:0000313" key="3">
    <source>
        <dbReference type="EMBL" id="EHN12034.1"/>
    </source>
</evidence>
<evidence type="ECO:0000313" key="4">
    <source>
        <dbReference type="Proteomes" id="UP000005143"/>
    </source>
</evidence>
<dbReference type="InterPro" id="IPR036526">
    <property type="entry name" value="C-N_Hydrolase_sf"/>
</dbReference>
<name>H0E2Q6_9ACTN</name>
<dbReference type="EMBL" id="AGUD01000050">
    <property type="protein sequence ID" value="EHN12034.1"/>
    <property type="molecule type" value="Genomic_DNA"/>
</dbReference>
<dbReference type="Gene3D" id="3.60.110.10">
    <property type="entry name" value="Carbon-nitrogen hydrolase"/>
    <property type="match status" value="1"/>
</dbReference>
<dbReference type="AlphaFoldDB" id="H0E2Q6"/>
<dbReference type="Pfam" id="PF00795">
    <property type="entry name" value="CN_hydrolase"/>
    <property type="match status" value="1"/>
</dbReference>
<dbReference type="PROSITE" id="PS50263">
    <property type="entry name" value="CN_HYDROLASE"/>
    <property type="match status" value="1"/>
</dbReference>
<dbReference type="GO" id="GO:0016787">
    <property type="term" value="F:hydrolase activity"/>
    <property type="evidence" value="ECO:0007669"/>
    <property type="project" value="UniProtKB-KW"/>
</dbReference>
<keyword evidence="3" id="KW-0378">Hydrolase</keyword>
<dbReference type="Proteomes" id="UP000005143">
    <property type="component" value="Unassembled WGS sequence"/>
</dbReference>
<evidence type="ECO:0000256" key="1">
    <source>
        <dbReference type="ARBA" id="ARBA00010613"/>
    </source>
</evidence>
<proteinExistence type="inferred from homology"/>
<accession>H0E2Q6</accession>
<dbReference type="InterPro" id="IPR001110">
    <property type="entry name" value="UPF0012_CS"/>
</dbReference>